<comment type="similarity">
    <text evidence="1">Belongs to the Glu/Leu/Phe/Val dehydrogenases family.</text>
</comment>
<protein>
    <submittedName>
        <fullName evidence="5">Glutamate dehydrogenase</fullName>
    </submittedName>
</protein>
<dbReference type="Gene3D" id="3.40.50.2300">
    <property type="match status" value="1"/>
</dbReference>
<dbReference type="InterPro" id="IPR001789">
    <property type="entry name" value="Sig_transdc_resp-reg_receiver"/>
</dbReference>
<feature type="modified residue" description="4-aspartylphosphate" evidence="3">
    <location>
        <position position="59"/>
    </location>
</feature>
<reference evidence="5 6" key="1">
    <citation type="submission" date="2014-02" db="EMBL/GenBank/DDBJ databases">
        <title>Whole genome sequence of Sphingobium chlorophenolicum NBRC 16172.</title>
        <authorList>
            <person name="Gan H.M."/>
            <person name="Gan H.Y."/>
            <person name="Chew T.H."/>
            <person name="Savka M.A."/>
        </authorList>
    </citation>
    <scope>NUCLEOTIDE SEQUENCE [LARGE SCALE GENOMIC DNA]</scope>
    <source>
        <strain evidence="5 6">NBRC 16172</strain>
    </source>
</reference>
<evidence type="ECO:0000256" key="3">
    <source>
        <dbReference type="PROSITE-ProRule" id="PRU00169"/>
    </source>
</evidence>
<evidence type="ECO:0000256" key="1">
    <source>
        <dbReference type="ARBA" id="ARBA00006382"/>
    </source>
</evidence>
<dbReference type="PROSITE" id="PS00074">
    <property type="entry name" value="GLFV_DEHYDROGENASE"/>
    <property type="match status" value="1"/>
</dbReference>
<dbReference type="EMBL" id="JFHR01000036">
    <property type="protein sequence ID" value="KEQ52741.1"/>
    <property type="molecule type" value="Genomic_DNA"/>
</dbReference>
<dbReference type="PRINTS" id="PR00082">
    <property type="entry name" value="GLFDHDRGNASE"/>
</dbReference>
<dbReference type="Pfam" id="PF02812">
    <property type="entry name" value="ELFV_dehydrog_N"/>
    <property type="match status" value="1"/>
</dbReference>
<dbReference type="GO" id="GO:0006538">
    <property type="term" value="P:L-glutamate catabolic process"/>
    <property type="evidence" value="ECO:0007669"/>
    <property type="project" value="TreeGrafter"/>
</dbReference>
<dbReference type="CDD" id="cd00156">
    <property type="entry name" value="REC"/>
    <property type="match status" value="1"/>
</dbReference>
<dbReference type="InterPro" id="IPR033922">
    <property type="entry name" value="NAD_bind_Glu_DH"/>
</dbReference>
<evidence type="ECO:0000259" key="4">
    <source>
        <dbReference type="PROSITE" id="PS50110"/>
    </source>
</evidence>
<evidence type="ECO:0000313" key="6">
    <source>
        <dbReference type="Proteomes" id="UP000028411"/>
    </source>
</evidence>
<dbReference type="SMART" id="SM00839">
    <property type="entry name" value="ELFV_dehydrog"/>
    <property type="match status" value="1"/>
</dbReference>
<proteinExistence type="inferred from homology"/>
<dbReference type="Gene3D" id="3.40.50.720">
    <property type="entry name" value="NAD(P)-binding Rossmann-like Domain"/>
    <property type="match status" value="1"/>
</dbReference>
<sequence>MTHKRITVLLVEDNPVYSRLIEKLLGRSDNPVFETVLASTLERALERLALGGIDVVLLDLMLPDSTALDTFYRVRAHDMQTPIIIQSAMDDVGLASKAVEGGAEDYLLKDGINSATLIRSIHYAMERTHARGAEWSSAMLHLAQQQFLKAAHIAGLDPNIRQRLLFPERTQIAALPFKRDGIDQVETVFAYRVQHVLTMGPTKGGLRYHPDVSLGEVAALSMWMTWKCALAKLPFGGAKGGVRVDPAALSKDELERLTRRYTSEFIGMIGPDKDIPAPDMGTDAQVMAWIMDTYSEHVGYSVPSVVTGKPVVLGGSLGRHEATGRGLAYLVSETCRQIGLDLNGATAVVQGFGNVGMHAATFLAEAGAKIVGISDASVALHNPKGLPIDLLKNHVRQHRQLFGCPHGEIIPSRDLLELHCDILAPCALQNQITAENSSRINCRIVAEGANGPTTLEADDMLQARGIIVLPDILANAGGVIVSYFEWVQGLQNLTWPLEEINLRMRDILTDALARTQRRAQAEKVDLRTAAMIEALSRVGAANHLRGLFP</sequence>
<dbReference type="AlphaFoldDB" id="A0A081RC18"/>
<comment type="caution">
    <text evidence="5">The sequence shown here is derived from an EMBL/GenBank/DDBJ whole genome shotgun (WGS) entry which is preliminary data.</text>
</comment>
<dbReference type="InterPro" id="IPR011006">
    <property type="entry name" value="CheY-like_superfamily"/>
</dbReference>
<organism evidence="5 6">
    <name type="scientific">Sphingobium chlorophenolicum</name>
    <dbReference type="NCBI Taxonomy" id="46429"/>
    <lineage>
        <taxon>Bacteria</taxon>
        <taxon>Pseudomonadati</taxon>
        <taxon>Pseudomonadota</taxon>
        <taxon>Alphaproteobacteria</taxon>
        <taxon>Sphingomonadales</taxon>
        <taxon>Sphingomonadaceae</taxon>
        <taxon>Sphingobium</taxon>
    </lineage>
</organism>
<dbReference type="Gene3D" id="3.40.50.10860">
    <property type="entry name" value="Leucine Dehydrogenase, chain A, domain 1"/>
    <property type="match status" value="1"/>
</dbReference>
<keyword evidence="2" id="KW-0560">Oxidoreductase</keyword>
<dbReference type="Proteomes" id="UP000028411">
    <property type="component" value="Unassembled WGS sequence"/>
</dbReference>
<dbReference type="SMART" id="SM00448">
    <property type="entry name" value="REC"/>
    <property type="match status" value="1"/>
</dbReference>
<dbReference type="SUPFAM" id="SSF51735">
    <property type="entry name" value="NAD(P)-binding Rossmann-fold domains"/>
    <property type="match status" value="1"/>
</dbReference>
<dbReference type="OrthoDB" id="9803297at2"/>
<dbReference type="InterPro" id="IPR006097">
    <property type="entry name" value="Glu/Leu/Phe/Val/Trp_DH_dimer"/>
</dbReference>
<dbReference type="InterPro" id="IPR036291">
    <property type="entry name" value="NAD(P)-bd_dom_sf"/>
</dbReference>
<dbReference type="PANTHER" id="PTHR11606:SF13">
    <property type="entry name" value="GLUTAMATE DEHYDROGENASE 1, MITOCHONDRIAL"/>
    <property type="match status" value="1"/>
</dbReference>
<dbReference type="InterPro" id="IPR006096">
    <property type="entry name" value="Glu/Leu/Phe/Val/Trp_DH_C"/>
</dbReference>
<dbReference type="PANTHER" id="PTHR11606">
    <property type="entry name" value="GLUTAMATE DEHYDROGENASE"/>
    <property type="match status" value="1"/>
</dbReference>
<dbReference type="InterPro" id="IPR046346">
    <property type="entry name" value="Aminoacid_DH-like_N_sf"/>
</dbReference>
<dbReference type="PATRIC" id="fig|46429.4.peg.2988"/>
<evidence type="ECO:0000313" key="5">
    <source>
        <dbReference type="EMBL" id="KEQ52741.1"/>
    </source>
</evidence>
<feature type="domain" description="Response regulatory" evidence="4">
    <location>
        <begin position="7"/>
        <end position="124"/>
    </location>
</feature>
<dbReference type="Pfam" id="PF00072">
    <property type="entry name" value="Response_reg"/>
    <property type="match status" value="1"/>
</dbReference>
<dbReference type="PROSITE" id="PS50110">
    <property type="entry name" value="RESPONSE_REGULATORY"/>
    <property type="match status" value="1"/>
</dbReference>
<evidence type="ECO:0000256" key="2">
    <source>
        <dbReference type="ARBA" id="ARBA00023002"/>
    </source>
</evidence>
<keyword evidence="3" id="KW-0597">Phosphoprotein</keyword>
<dbReference type="SUPFAM" id="SSF53223">
    <property type="entry name" value="Aminoacid dehydrogenase-like, N-terminal domain"/>
    <property type="match status" value="1"/>
</dbReference>
<dbReference type="CDD" id="cd01076">
    <property type="entry name" value="NAD_bind_1_Glu_DH"/>
    <property type="match status" value="1"/>
</dbReference>
<dbReference type="RefSeq" id="WP_037453486.1">
    <property type="nucleotide sequence ID" value="NZ_JFHR01000036.1"/>
</dbReference>
<dbReference type="SUPFAM" id="SSF52172">
    <property type="entry name" value="CheY-like"/>
    <property type="match status" value="1"/>
</dbReference>
<dbReference type="InterPro" id="IPR006095">
    <property type="entry name" value="Glu/Leu/Phe/Val/Trp_DH"/>
</dbReference>
<accession>A0A081RC18</accession>
<dbReference type="Pfam" id="PF00208">
    <property type="entry name" value="ELFV_dehydrog"/>
    <property type="match status" value="1"/>
</dbReference>
<gene>
    <name evidence="5" type="ORF">BV95_03014</name>
</gene>
<dbReference type="eggNOG" id="COG0334">
    <property type="taxonomic scope" value="Bacteria"/>
</dbReference>
<dbReference type="GO" id="GO:0004352">
    <property type="term" value="F:glutamate dehydrogenase (NAD+) activity"/>
    <property type="evidence" value="ECO:0007669"/>
    <property type="project" value="TreeGrafter"/>
</dbReference>
<name>A0A081RC18_SPHCR</name>
<dbReference type="InterPro" id="IPR033524">
    <property type="entry name" value="Glu/Leu/Phe/Val_DH_AS"/>
</dbReference>
<dbReference type="GO" id="GO:0000160">
    <property type="term" value="P:phosphorelay signal transduction system"/>
    <property type="evidence" value="ECO:0007669"/>
    <property type="project" value="InterPro"/>
</dbReference>